<dbReference type="Proteomes" id="UP000693972">
    <property type="component" value="Unassembled WGS sequence"/>
</dbReference>
<evidence type="ECO:0000313" key="4">
    <source>
        <dbReference type="Proteomes" id="UP000693972"/>
    </source>
</evidence>
<dbReference type="RefSeq" id="WP_068358889.1">
    <property type="nucleotide sequence ID" value="NZ_JAIMBW010000001.1"/>
</dbReference>
<name>A0A975TV87_9RHOB</name>
<feature type="region of interest" description="Disordered" evidence="1">
    <location>
        <begin position="28"/>
        <end position="52"/>
    </location>
</feature>
<dbReference type="EMBL" id="JAIMBW010000001">
    <property type="protein sequence ID" value="MBY4891372.1"/>
    <property type="molecule type" value="Genomic_DNA"/>
</dbReference>
<sequence length="65" mass="7222">MDRILNMILRRAIGRVVNKGVDAGIDMATRGRNGAAPNQQQRGQAKGAVRQARGAMRMFRRIGRM</sequence>
<protein>
    <submittedName>
        <fullName evidence="3">Uncharacterized protein</fullName>
    </submittedName>
</protein>
<evidence type="ECO:0000313" key="3">
    <source>
        <dbReference type="EMBL" id="QXL88167.1"/>
    </source>
</evidence>
<reference evidence="3 4" key="1">
    <citation type="submission" date="2021-07" db="EMBL/GenBank/DDBJ databases">
        <title>Karlodiniumbacter phycospheric gen. nov., sp. nov., a phycosphere bacterium isolated from karlodinium veneficum.</title>
        <authorList>
            <person name="Peng Y."/>
            <person name="Jiang L."/>
            <person name="Lee J."/>
        </authorList>
    </citation>
    <scope>NUCLEOTIDE SEQUENCE</scope>
    <source>
        <strain evidence="3 4">N5</strain>
    </source>
</reference>
<gene>
    <name evidence="2" type="ORF">KUL25_01185</name>
    <name evidence="3" type="ORF">KUL25_01190</name>
</gene>
<keyword evidence="4" id="KW-1185">Reference proteome</keyword>
<dbReference type="EMBL" id="CP078073">
    <property type="protein sequence ID" value="QXL88167.1"/>
    <property type="molecule type" value="Genomic_DNA"/>
</dbReference>
<evidence type="ECO:0000313" key="2">
    <source>
        <dbReference type="EMBL" id="MBY4891372.1"/>
    </source>
</evidence>
<proteinExistence type="predicted"/>
<accession>A0A975TV87</accession>
<dbReference type="AlphaFoldDB" id="A0A975TV87"/>
<organism evidence="3">
    <name type="scientific">Gymnodinialimonas phycosphaerae</name>
    <dbReference type="NCBI Taxonomy" id="2841589"/>
    <lineage>
        <taxon>Bacteria</taxon>
        <taxon>Pseudomonadati</taxon>
        <taxon>Pseudomonadota</taxon>
        <taxon>Alphaproteobacteria</taxon>
        <taxon>Rhodobacterales</taxon>
        <taxon>Paracoccaceae</taxon>
        <taxon>Gymnodinialimonas</taxon>
    </lineage>
</organism>
<evidence type="ECO:0000256" key="1">
    <source>
        <dbReference type="SAM" id="MobiDB-lite"/>
    </source>
</evidence>